<dbReference type="Proteomes" id="UP001642464">
    <property type="component" value="Unassembled WGS sequence"/>
</dbReference>
<dbReference type="EMBL" id="CAXAMM010020001">
    <property type="protein sequence ID" value="CAK9046961.1"/>
    <property type="molecule type" value="Genomic_DNA"/>
</dbReference>
<organism evidence="1 2">
    <name type="scientific">Durusdinium trenchii</name>
    <dbReference type="NCBI Taxonomy" id="1381693"/>
    <lineage>
        <taxon>Eukaryota</taxon>
        <taxon>Sar</taxon>
        <taxon>Alveolata</taxon>
        <taxon>Dinophyceae</taxon>
        <taxon>Suessiales</taxon>
        <taxon>Symbiodiniaceae</taxon>
        <taxon>Durusdinium</taxon>
    </lineage>
</organism>
<gene>
    <name evidence="1" type="ORF">SCF082_LOCUS26367</name>
</gene>
<keyword evidence="2" id="KW-1185">Reference proteome</keyword>
<name>A0ABP0M645_9DINO</name>
<evidence type="ECO:0000313" key="2">
    <source>
        <dbReference type="Proteomes" id="UP001642464"/>
    </source>
</evidence>
<evidence type="ECO:0000313" key="1">
    <source>
        <dbReference type="EMBL" id="CAK9046961.1"/>
    </source>
</evidence>
<comment type="caution">
    <text evidence="1">The sequence shown here is derived from an EMBL/GenBank/DDBJ whole genome shotgun (WGS) entry which is preliminary data.</text>
</comment>
<accession>A0ABP0M645</accession>
<sequence>MRIEAVARLSANELVELARTRAYLTSYRKVPAAPKLANALQGELEVRHLSLQQATSLLHASLQLVPDAARRDWQGSKMLQDLAEETVKGQDAAAAAALLQSHALIYGNKEASKSPLPVQSLCLRLAPLAFRGESMPDVPLKALETLEVTLPQSLQQVAVHHVQQSIKAAGPGFGQALAMLWQQGVVMEPLFRRIAAHLVPLIFWWRHSVQMEKAEASLSSSMRSLMFTQIVENRAVWDVGLVQEVQKKIDQEFAQGLQAEELERMLRMMLFLANLRVVRPPMWRSFMSSLMNSMRHMPKLKVQLSGLPSLILLLDLTRRTPFPALVPKDLLHEVAVCAGPAISSATPEELAKLLAGFQRTSPAIFEEVLLRHHHPLLRARLVEEPMILCALAEGGNSSHQRPRWWRGEVLRPWARQLRRLVAVLRGGWSQARAPYEEQLRQWQVGDLGHFWQHLVLEAIGVAKASPAFARKGARAVLRHRRRTDASSAWAVRALGFVTWNLEQDGRKMEGSKLVFTATRGMNAEAQAHQLLSVDLGFLDRLYRRHGDVERVALLEMLDLLGERSATGSVELFVDRPICLSCLGVLAQFHRQRPELEVRVASFGSAFFPRPPSKQRSSGVLRDEALHTSLKEG</sequence>
<protein>
    <submittedName>
        <fullName evidence="1">Leucine-rich repeat protein SHOC-2</fullName>
    </submittedName>
</protein>
<reference evidence="1 2" key="1">
    <citation type="submission" date="2024-02" db="EMBL/GenBank/DDBJ databases">
        <authorList>
            <person name="Chen Y."/>
            <person name="Shah S."/>
            <person name="Dougan E. K."/>
            <person name="Thang M."/>
            <person name="Chan C."/>
        </authorList>
    </citation>
    <scope>NUCLEOTIDE SEQUENCE [LARGE SCALE GENOMIC DNA]</scope>
</reference>
<proteinExistence type="predicted"/>